<evidence type="ECO:0000313" key="3">
    <source>
        <dbReference type="EMBL" id="MFC3164899.1"/>
    </source>
</evidence>
<proteinExistence type="predicted"/>
<dbReference type="Proteomes" id="UP001595647">
    <property type="component" value="Unassembled WGS sequence"/>
</dbReference>
<keyword evidence="4" id="KW-1185">Reference proteome</keyword>
<dbReference type="PANTHER" id="PTHR43329">
    <property type="entry name" value="EPOXIDE HYDROLASE"/>
    <property type="match status" value="1"/>
</dbReference>
<sequence length="301" mass="33691">MFRHTETRVSGRTIHAVEAGAETDVSVVLLHGWPQSWAAWRRVMALACDRIHVIAVDLPGVGGSLFETPFRGSGDIAATLHSFVRSRELQSVVVVGHDVGGQIAYRCARDWSSDVAAAVIMNVAVPGIPPWEEIWRNPAIWHFAFHAVPDLPEALVRQRERRYFDYFYDTIARHPARITARARAEYARAYRVPGALRTGFDWYRSFGRDAEENAAAAQSGSLVDVPLLYMRGKDEHGAIEDYLSGFRRAGFRDVRGAVIDDCGHFSPEEQPEAVWWELTRFLAIPEGPARRFQDDVASGSS</sequence>
<protein>
    <submittedName>
        <fullName evidence="3">Alpha/beta fold hydrolase</fullName>
    </submittedName>
</protein>
<accession>A0ABV7I6L0</accession>
<dbReference type="GO" id="GO:0016787">
    <property type="term" value="F:hydrolase activity"/>
    <property type="evidence" value="ECO:0007669"/>
    <property type="project" value="UniProtKB-KW"/>
</dbReference>
<keyword evidence="1 3" id="KW-0378">Hydrolase</keyword>
<feature type="domain" description="AB hydrolase-1" evidence="2">
    <location>
        <begin position="27"/>
        <end position="274"/>
    </location>
</feature>
<dbReference type="Pfam" id="PF12697">
    <property type="entry name" value="Abhydrolase_6"/>
    <property type="match status" value="1"/>
</dbReference>
<comment type="caution">
    <text evidence="3">The sequence shown here is derived from an EMBL/GenBank/DDBJ whole genome shotgun (WGS) entry which is preliminary data.</text>
</comment>
<dbReference type="InterPro" id="IPR029058">
    <property type="entry name" value="AB_hydrolase_fold"/>
</dbReference>
<gene>
    <name evidence="3" type="ORF">ACFOHV_16590</name>
</gene>
<evidence type="ECO:0000259" key="2">
    <source>
        <dbReference type="Pfam" id="PF12697"/>
    </source>
</evidence>
<evidence type="ECO:0000256" key="1">
    <source>
        <dbReference type="ARBA" id="ARBA00022801"/>
    </source>
</evidence>
<dbReference type="EMBL" id="JBHRTG010000019">
    <property type="protein sequence ID" value="MFC3164899.1"/>
    <property type="molecule type" value="Genomic_DNA"/>
</dbReference>
<dbReference type="RefSeq" id="WP_182307984.1">
    <property type="nucleotide sequence ID" value="NZ_CP059897.1"/>
</dbReference>
<evidence type="ECO:0000313" key="4">
    <source>
        <dbReference type="Proteomes" id="UP001595647"/>
    </source>
</evidence>
<name>A0ABV7I6L0_9HYPH</name>
<reference evidence="4" key="1">
    <citation type="journal article" date="2019" name="Int. J. Syst. Evol. Microbiol.">
        <title>The Global Catalogue of Microorganisms (GCM) 10K type strain sequencing project: providing services to taxonomists for standard genome sequencing and annotation.</title>
        <authorList>
            <consortium name="The Broad Institute Genomics Platform"/>
            <consortium name="The Broad Institute Genome Sequencing Center for Infectious Disease"/>
            <person name="Wu L."/>
            <person name="Ma J."/>
        </authorList>
    </citation>
    <scope>NUCLEOTIDE SEQUENCE [LARGE SCALE GENOMIC DNA]</scope>
    <source>
        <strain evidence="4">KCTC 52231</strain>
    </source>
</reference>
<organism evidence="3 4">
    <name type="scientific">Ciceribacter thiooxidans</name>
    <dbReference type="NCBI Taxonomy" id="1969821"/>
    <lineage>
        <taxon>Bacteria</taxon>
        <taxon>Pseudomonadati</taxon>
        <taxon>Pseudomonadota</taxon>
        <taxon>Alphaproteobacteria</taxon>
        <taxon>Hyphomicrobiales</taxon>
        <taxon>Rhizobiaceae</taxon>
        <taxon>Ciceribacter</taxon>
    </lineage>
</organism>
<dbReference type="PRINTS" id="PR00412">
    <property type="entry name" value="EPOXHYDRLASE"/>
</dbReference>
<dbReference type="InterPro" id="IPR000639">
    <property type="entry name" value="Epox_hydrolase-like"/>
</dbReference>
<dbReference type="InterPro" id="IPR000073">
    <property type="entry name" value="AB_hydrolase_1"/>
</dbReference>
<dbReference type="SUPFAM" id="SSF53474">
    <property type="entry name" value="alpha/beta-Hydrolases"/>
    <property type="match status" value="1"/>
</dbReference>
<dbReference type="Gene3D" id="3.40.50.1820">
    <property type="entry name" value="alpha/beta hydrolase"/>
    <property type="match status" value="1"/>
</dbReference>